<dbReference type="EMBL" id="JYDJ01000482">
    <property type="protein sequence ID" value="KRX35045.1"/>
    <property type="molecule type" value="Genomic_DNA"/>
</dbReference>
<evidence type="ECO:0000313" key="3">
    <source>
        <dbReference type="Proteomes" id="UP000055048"/>
    </source>
</evidence>
<comment type="caution">
    <text evidence="2">The sequence shown here is derived from an EMBL/GenBank/DDBJ whole genome shotgun (WGS) entry which is preliminary data.</text>
</comment>
<dbReference type="AlphaFoldDB" id="A0A0V0T813"/>
<protein>
    <submittedName>
        <fullName evidence="2">Uncharacterized protein</fullName>
    </submittedName>
</protein>
<feature type="region of interest" description="Disordered" evidence="1">
    <location>
        <begin position="25"/>
        <end position="44"/>
    </location>
</feature>
<proteinExistence type="predicted"/>
<sequence length="298" mass="32787">MAFPHFRSMLCRALLFRAEHSASSTRARVQSSDPSTPAPTSDPTFCGLATTAQPMLGCPARDWSCSILTFEPSFMVISRKFVPRKPGTIRFLTTITGTRPLQRPSCNGITPTPLMHIRRPSANSIFPDSLSKGSPPEATCQRDSGITGTTGPVSSGKITLVPLSLTFTHGVSPVCSPAIDYTLRFPGLPLCVPVGGRWVRRLSYGQSRRRWPKPPQLKQLSRAAVRRHEPHGEMRCGATYSRDETLEKTAGLLPQYVEDISMSDGDLCRSSVIKHRSRESVKSVKPIKNSLSRLSIRQ</sequence>
<name>A0A0V0T813_9BILA</name>
<feature type="compositionally biased region" description="Low complexity" evidence="1">
    <location>
        <begin position="31"/>
        <end position="44"/>
    </location>
</feature>
<feature type="compositionally biased region" description="Polar residues" evidence="1">
    <location>
        <begin position="141"/>
        <end position="151"/>
    </location>
</feature>
<keyword evidence="3" id="KW-1185">Reference proteome</keyword>
<feature type="region of interest" description="Disordered" evidence="1">
    <location>
        <begin position="128"/>
        <end position="151"/>
    </location>
</feature>
<dbReference type="Proteomes" id="UP000055048">
    <property type="component" value="Unassembled WGS sequence"/>
</dbReference>
<organism evidence="2 3">
    <name type="scientific">Trichinella murrelli</name>
    <dbReference type="NCBI Taxonomy" id="144512"/>
    <lineage>
        <taxon>Eukaryota</taxon>
        <taxon>Metazoa</taxon>
        <taxon>Ecdysozoa</taxon>
        <taxon>Nematoda</taxon>
        <taxon>Enoplea</taxon>
        <taxon>Dorylaimia</taxon>
        <taxon>Trichinellida</taxon>
        <taxon>Trichinellidae</taxon>
        <taxon>Trichinella</taxon>
    </lineage>
</organism>
<accession>A0A0V0T813</accession>
<reference evidence="2 3" key="1">
    <citation type="submission" date="2015-01" db="EMBL/GenBank/DDBJ databases">
        <title>Evolution of Trichinella species and genotypes.</title>
        <authorList>
            <person name="Korhonen P.K."/>
            <person name="Edoardo P."/>
            <person name="Giuseppe L.R."/>
            <person name="Gasser R.B."/>
        </authorList>
    </citation>
    <scope>NUCLEOTIDE SEQUENCE [LARGE SCALE GENOMIC DNA]</scope>
    <source>
        <strain evidence="2">ISS417</strain>
    </source>
</reference>
<dbReference type="STRING" id="144512.A0A0V0T813"/>
<gene>
    <name evidence="2" type="ORF">T05_3725</name>
</gene>
<evidence type="ECO:0000313" key="2">
    <source>
        <dbReference type="EMBL" id="KRX35045.1"/>
    </source>
</evidence>
<evidence type="ECO:0000256" key="1">
    <source>
        <dbReference type="SAM" id="MobiDB-lite"/>
    </source>
</evidence>